<keyword evidence="1" id="KW-0472">Membrane</keyword>
<proteinExistence type="predicted"/>
<comment type="caution">
    <text evidence="2">The sequence shown here is derived from an EMBL/GenBank/DDBJ whole genome shotgun (WGS) entry which is preliminary data.</text>
</comment>
<reference evidence="2 3" key="1">
    <citation type="submission" date="2019-05" db="EMBL/GenBank/DDBJ databases">
        <authorList>
            <person name="Lee S.D."/>
        </authorList>
    </citation>
    <scope>NUCLEOTIDE SEQUENCE [LARGE SCALE GENOMIC DNA]</scope>
    <source>
        <strain evidence="2 3">C5-26</strain>
    </source>
</reference>
<protein>
    <submittedName>
        <fullName evidence="2">Pilus assembly protein</fullName>
    </submittedName>
</protein>
<dbReference type="OrthoDB" id="4869119at2"/>
<evidence type="ECO:0000313" key="2">
    <source>
        <dbReference type="EMBL" id="TWP34456.1"/>
    </source>
</evidence>
<keyword evidence="1" id="KW-1133">Transmembrane helix</keyword>
<dbReference type="EMBL" id="VCQV01000027">
    <property type="protein sequence ID" value="TWP34456.1"/>
    <property type="molecule type" value="Genomic_DNA"/>
</dbReference>
<sequence length="143" mass="14370">MTVHRLSRDEDGFAAIEVAILTPALLLMFALVVVAGRVMVAANAAGAVSGPAARSASLALTPGAAQGAAAARAARTLAAQHLICVGGPQVSVDTSAWTGHPGVVRVTITCQVRLSDVGAPGLPGTRTITSTAISPVDPWRTQP</sequence>
<dbReference type="Proteomes" id="UP000320244">
    <property type="component" value="Unassembled WGS sequence"/>
</dbReference>
<organism evidence="2 3">
    <name type="scientific">Leekyejoonella antrihumi</name>
    <dbReference type="NCBI Taxonomy" id="1660198"/>
    <lineage>
        <taxon>Bacteria</taxon>
        <taxon>Bacillati</taxon>
        <taxon>Actinomycetota</taxon>
        <taxon>Actinomycetes</taxon>
        <taxon>Micrococcales</taxon>
        <taxon>Dermacoccaceae</taxon>
        <taxon>Leekyejoonella</taxon>
    </lineage>
</organism>
<accession>A0A563DW72</accession>
<gene>
    <name evidence="2" type="ORF">FGL98_17215</name>
</gene>
<name>A0A563DW72_9MICO</name>
<keyword evidence="1" id="KW-0812">Transmembrane</keyword>
<dbReference type="RefSeq" id="WP_146318725.1">
    <property type="nucleotide sequence ID" value="NZ_VCQV01000027.1"/>
</dbReference>
<feature type="transmembrane region" description="Helical" evidence="1">
    <location>
        <begin position="12"/>
        <end position="34"/>
    </location>
</feature>
<evidence type="ECO:0000313" key="3">
    <source>
        <dbReference type="Proteomes" id="UP000320244"/>
    </source>
</evidence>
<keyword evidence="3" id="KW-1185">Reference proteome</keyword>
<reference evidence="2 3" key="2">
    <citation type="submission" date="2019-08" db="EMBL/GenBank/DDBJ databases">
        <title>Jejuicoccus antrihumi gen. nov., sp. nov., a new member of the family Dermacoccaceae isolated from a cave.</title>
        <authorList>
            <person name="Schumann P."/>
            <person name="Kim I.S."/>
        </authorList>
    </citation>
    <scope>NUCLEOTIDE SEQUENCE [LARGE SCALE GENOMIC DNA]</scope>
    <source>
        <strain evidence="2 3">C5-26</strain>
    </source>
</reference>
<dbReference type="AlphaFoldDB" id="A0A563DW72"/>
<evidence type="ECO:0000256" key="1">
    <source>
        <dbReference type="SAM" id="Phobius"/>
    </source>
</evidence>